<keyword evidence="2" id="KW-1185">Reference proteome</keyword>
<dbReference type="InterPro" id="IPR023393">
    <property type="entry name" value="START-like_dom_sf"/>
</dbReference>
<dbReference type="OrthoDB" id="5185789at2"/>
<dbReference type="Pfam" id="PF10604">
    <property type="entry name" value="Polyketide_cyc2"/>
    <property type="match status" value="1"/>
</dbReference>
<proteinExistence type="predicted"/>
<evidence type="ECO:0000313" key="2">
    <source>
        <dbReference type="Proteomes" id="UP000282674"/>
    </source>
</evidence>
<dbReference type="AlphaFoldDB" id="A0A3M2M831"/>
<dbReference type="CDD" id="cd07821">
    <property type="entry name" value="PYR_PYL_RCAR_like"/>
    <property type="match status" value="1"/>
</dbReference>
<comment type="caution">
    <text evidence="1">The sequence shown here is derived from an EMBL/GenBank/DDBJ whole genome shotgun (WGS) entry which is preliminary data.</text>
</comment>
<accession>A0A3M2M831</accession>
<dbReference type="EMBL" id="RFFG01000015">
    <property type="protein sequence ID" value="RMI45130.1"/>
    <property type="molecule type" value="Genomic_DNA"/>
</dbReference>
<dbReference type="Proteomes" id="UP000282674">
    <property type="component" value="Unassembled WGS sequence"/>
</dbReference>
<protein>
    <submittedName>
        <fullName evidence="1">SRPBCC family protein</fullName>
    </submittedName>
</protein>
<sequence length="149" mass="16426">MSVRRFAATATSAAPPELLFQHVAVAEAWNAWGWFPFASRRVRPGEKEADGVGAVRRIGPAKERIVVFERPGHYAYVAEAGLPIRHYRADVRLVPSGDNTVIRWSAEIVPLIPGTGALTAALLHRMLDDFARRVARHCEHCEPGCPGHL</sequence>
<dbReference type="InterPro" id="IPR019587">
    <property type="entry name" value="Polyketide_cyclase/dehydratase"/>
</dbReference>
<gene>
    <name evidence="1" type="ORF">EBO15_11230</name>
</gene>
<dbReference type="Gene3D" id="3.30.530.20">
    <property type="match status" value="1"/>
</dbReference>
<evidence type="ECO:0000313" key="1">
    <source>
        <dbReference type="EMBL" id="RMI45130.1"/>
    </source>
</evidence>
<dbReference type="SUPFAM" id="SSF55961">
    <property type="entry name" value="Bet v1-like"/>
    <property type="match status" value="1"/>
</dbReference>
<name>A0A3M2M831_9ACTN</name>
<organism evidence="1 2">
    <name type="scientific">Actinomadura harenae</name>
    <dbReference type="NCBI Taxonomy" id="2483351"/>
    <lineage>
        <taxon>Bacteria</taxon>
        <taxon>Bacillati</taxon>
        <taxon>Actinomycetota</taxon>
        <taxon>Actinomycetes</taxon>
        <taxon>Streptosporangiales</taxon>
        <taxon>Thermomonosporaceae</taxon>
        <taxon>Actinomadura</taxon>
    </lineage>
</organism>
<dbReference type="RefSeq" id="WP_122194273.1">
    <property type="nucleotide sequence ID" value="NZ_JBHSKC010000001.1"/>
</dbReference>
<reference evidence="1 2" key="1">
    <citation type="submission" date="2018-10" db="EMBL/GenBank/DDBJ databases">
        <title>Isolation from soil.</title>
        <authorList>
            <person name="Hu J."/>
        </authorList>
    </citation>
    <scope>NUCLEOTIDE SEQUENCE [LARGE SCALE GENOMIC DNA]</scope>
    <source>
        <strain evidence="1 2">NEAU-Ht49</strain>
    </source>
</reference>